<keyword evidence="1" id="KW-1133">Transmembrane helix</keyword>
<feature type="transmembrane region" description="Helical" evidence="1">
    <location>
        <begin position="16"/>
        <end position="36"/>
    </location>
</feature>
<keyword evidence="3" id="KW-1185">Reference proteome</keyword>
<dbReference type="Proteomes" id="UP000789831">
    <property type="component" value="Unassembled WGS sequence"/>
</dbReference>
<keyword evidence="1" id="KW-0812">Transmembrane</keyword>
<accession>A0A9N8WCN6</accession>
<name>A0A9N8WCN6_9GLOM</name>
<dbReference type="AlphaFoldDB" id="A0A9N8WCN6"/>
<protein>
    <submittedName>
        <fullName evidence="2">2551_t:CDS:1</fullName>
    </submittedName>
</protein>
<sequence>MKEPGHKAANKHKQDILHAYVVPAFFGYSILIMYNLNSGTIDTSSRIQGP</sequence>
<dbReference type="EMBL" id="CAJVPL010000282">
    <property type="protein sequence ID" value="CAG8478431.1"/>
    <property type="molecule type" value="Genomic_DNA"/>
</dbReference>
<keyword evidence="1" id="KW-0472">Membrane</keyword>
<comment type="caution">
    <text evidence="2">The sequence shown here is derived from an EMBL/GenBank/DDBJ whole genome shotgun (WGS) entry which is preliminary data.</text>
</comment>
<proteinExistence type="predicted"/>
<organism evidence="2 3">
    <name type="scientific">Ambispora gerdemannii</name>
    <dbReference type="NCBI Taxonomy" id="144530"/>
    <lineage>
        <taxon>Eukaryota</taxon>
        <taxon>Fungi</taxon>
        <taxon>Fungi incertae sedis</taxon>
        <taxon>Mucoromycota</taxon>
        <taxon>Glomeromycotina</taxon>
        <taxon>Glomeromycetes</taxon>
        <taxon>Archaeosporales</taxon>
        <taxon>Ambisporaceae</taxon>
        <taxon>Ambispora</taxon>
    </lineage>
</organism>
<evidence type="ECO:0000313" key="2">
    <source>
        <dbReference type="EMBL" id="CAG8478431.1"/>
    </source>
</evidence>
<evidence type="ECO:0000256" key="1">
    <source>
        <dbReference type="SAM" id="Phobius"/>
    </source>
</evidence>
<gene>
    <name evidence="2" type="ORF">AGERDE_LOCUS3105</name>
</gene>
<evidence type="ECO:0000313" key="3">
    <source>
        <dbReference type="Proteomes" id="UP000789831"/>
    </source>
</evidence>
<reference evidence="2" key="1">
    <citation type="submission" date="2021-06" db="EMBL/GenBank/DDBJ databases">
        <authorList>
            <person name="Kallberg Y."/>
            <person name="Tangrot J."/>
            <person name="Rosling A."/>
        </authorList>
    </citation>
    <scope>NUCLEOTIDE SEQUENCE</scope>
    <source>
        <strain evidence="2">MT106</strain>
    </source>
</reference>